<reference evidence="2 3" key="1">
    <citation type="submission" date="2019-05" db="EMBL/GenBank/DDBJ databases">
        <authorList>
            <consortium name="Science for Life Laboratories"/>
        </authorList>
    </citation>
    <scope>NUCLEOTIDE SEQUENCE [LARGE SCALE GENOMIC DNA]</scope>
    <source>
        <strain evidence="2">Soil9</strain>
    </source>
</reference>
<feature type="region of interest" description="Disordered" evidence="1">
    <location>
        <begin position="109"/>
        <end position="132"/>
    </location>
</feature>
<dbReference type="Proteomes" id="UP000464178">
    <property type="component" value="Chromosome"/>
</dbReference>
<sequence length="249" mass="27227">MPGRDRHHVKPATRLVYGTHGPRRAGRASTPRQHTHPYRRETDRSDGRVGHRFPALGSPCGKPDVGPVRQTAGPQSGAPGTRPSICPVWQPSGRLAVWLTVRVGGGSIAGRTGRGERRARRTRTQAAARAGVRWHPQSYRSGPLGWHFGRVSMSVCFSYRRLPSCARRPWFLRETAPGIGSTGCSLLKVRSRVSQASDWRVSGLTGRPDIRLAARQAGLLASRSVVRSTCWPAVRLSRRPYGNAAGRPA</sequence>
<feature type="region of interest" description="Disordered" evidence="1">
    <location>
        <begin position="1"/>
        <end position="83"/>
    </location>
</feature>
<dbReference type="AlphaFoldDB" id="A0A6P2CT95"/>
<organism evidence="2 3">
    <name type="scientific">Gemmata massiliana</name>
    <dbReference type="NCBI Taxonomy" id="1210884"/>
    <lineage>
        <taxon>Bacteria</taxon>
        <taxon>Pseudomonadati</taxon>
        <taxon>Planctomycetota</taxon>
        <taxon>Planctomycetia</taxon>
        <taxon>Gemmatales</taxon>
        <taxon>Gemmataceae</taxon>
        <taxon>Gemmata</taxon>
    </lineage>
</organism>
<evidence type="ECO:0000256" key="1">
    <source>
        <dbReference type="SAM" id="MobiDB-lite"/>
    </source>
</evidence>
<evidence type="ECO:0000313" key="2">
    <source>
        <dbReference type="EMBL" id="VTR91606.1"/>
    </source>
</evidence>
<keyword evidence="3" id="KW-1185">Reference proteome</keyword>
<feature type="compositionally biased region" description="Basic residues" evidence="1">
    <location>
        <begin position="1"/>
        <end position="11"/>
    </location>
</feature>
<proteinExistence type="predicted"/>
<dbReference type="KEGG" id="gms:SOIL9_61080"/>
<protein>
    <submittedName>
        <fullName evidence="2">Uncharacterized protein</fullName>
    </submittedName>
</protein>
<gene>
    <name evidence="2" type="ORF">SOIL9_61080</name>
</gene>
<name>A0A6P2CT95_9BACT</name>
<dbReference type="EMBL" id="LR593886">
    <property type="protein sequence ID" value="VTR91606.1"/>
    <property type="molecule type" value="Genomic_DNA"/>
</dbReference>
<feature type="compositionally biased region" description="Basic and acidic residues" evidence="1">
    <location>
        <begin position="38"/>
        <end position="49"/>
    </location>
</feature>
<accession>A0A6P2CT95</accession>
<evidence type="ECO:0000313" key="3">
    <source>
        <dbReference type="Proteomes" id="UP000464178"/>
    </source>
</evidence>